<evidence type="ECO:0000313" key="2">
    <source>
        <dbReference type="EMBL" id="SVC49451.1"/>
    </source>
</evidence>
<dbReference type="InterPro" id="IPR016181">
    <property type="entry name" value="Acyl_CoA_acyltransferase"/>
</dbReference>
<accession>A0A382MQ46</accession>
<proteinExistence type="predicted"/>
<dbReference type="GO" id="GO:0016747">
    <property type="term" value="F:acyltransferase activity, transferring groups other than amino-acyl groups"/>
    <property type="evidence" value="ECO:0007669"/>
    <property type="project" value="InterPro"/>
</dbReference>
<dbReference type="AlphaFoldDB" id="A0A382MQ46"/>
<protein>
    <recommendedName>
        <fullName evidence="1">N-acetyltransferase domain-containing protein</fullName>
    </recommendedName>
</protein>
<reference evidence="2" key="1">
    <citation type="submission" date="2018-05" db="EMBL/GenBank/DDBJ databases">
        <authorList>
            <person name="Lanie J.A."/>
            <person name="Ng W.-L."/>
            <person name="Kazmierczak K.M."/>
            <person name="Andrzejewski T.M."/>
            <person name="Davidsen T.M."/>
            <person name="Wayne K.J."/>
            <person name="Tettelin H."/>
            <person name="Glass J.I."/>
            <person name="Rusch D."/>
            <person name="Podicherti R."/>
            <person name="Tsui H.-C.T."/>
            <person name="Winkler M.E."/>
        </authorList>
    </citation>
    <scope>NUCLEOTIDE SEQUENCE</scope>
</reference>
<organism evidence="2">
    <name type="scientific">marine metagenome</name>
    <dbReference type="NCBI Taxonomy" id="408172"/>
    <lineage>
        <taxon>unclassified sequences</taxon>
        <taxon>metagenomes</taxon>
        <taxon>ecological metagenomes</taxon>
    </lineage>
</organism>
<dbReference type="Pfam" id="PF13527">
    <property type="entry name" value="Acetyltransf_9"/>
    <property type="match status" value="1"/>
</dbReference>
<dbReference type="EMBL" id="UINC01094313">
    <property type="protein sequence ID" value="SVC49451.1"/>
    <property type="molecule type" value="Genomic_DNA"/>
</dbReference>
<dbReference type="PROSITE" id="PS51186">
    <property type="entry name" value="GNAT"/>
    <property type="match status" value="1"/>
</dbReference>
<sequence length="279" mass="32542">MVKYRIANKKDYEAINSFHNKIYSSNRTIKQFYWEFHYCPFGKSIYVIAEDKQKIIGTNCVIPIELIDSNNQIILSGKSEDTLVDPEYRGQNVFYNIYHVLFDLCKKNGIKVIWGFTSAKKPFKKLGFTIPFEHQQSIAVNKIFSSYRHLIGLNSKNKVLDKLKIFGLCLYSKSRVFIKNKNLLLEKYNITVQEQIVEGINDLIKSNLSNPSSLFYISQSNKFQKWRIYDNPNYHNIYTFGFYNDENILQGLIIINSDRNKVGYISQSTFHASLDESVA</sequence>
<dbReference type="Gene3D" id="3.40.630.30">
    <property type="match status" value="1"/>
</dbReference>
<feature type="non-terminal residue" evidence="2">
    <location>
        <position position="279"/>
    </location>
</feature>
<dbReference type="SUPFAM" id="SSF55729">
    <property type="entry name" value="Acyl-CoA N-acyltransferases (Nat)"/>
    <property type="match status" value="1"/>
</dbReference>
<evidence type="ECO:0000259" key="1">
    <source>
        <dbReference type="PROSITE" id="PS51186"/>
    </source>
</evidence>
<name>A0A382MQ46_9ZZZZ</name>
<feature type="domain" description="N-acetyltransferase" evidence="1">
    <location>
        <begin position="2"/>
        <end position="147"/>
    </location>
</feature>
<dbReference type="InterPro" id="IPR000182">
    <property type="entry name" value="GNAT_dom"/>
</dbReference>
<gene>
    <name evidence="2" type="ORF">METZ01_LOCUS302305</name>
</gene>